<dbReference type="InterPro" id="IPR055377">
    <property type="entry name" value="GH3_M"/>
</dbReference>
<dbReference type="Pfam" id="PF03321">
    <property type="entry name" value="GH3"/>
    <property type="match status" value="1"/>
</dbReference>
<reference evidence="6" key="1">
    <citation type="submission" date="2025-08" db="UniProtKB">
        <authorList>
            <consortium name="RefSeq"/>
        </authorList>
    </citation>
    <scope>IDENTIFICATION</scope>
    <source>
        <tissue evidence="6">Leaves</tissue>
    </source>
</reference>
<protein>
    <submittedName>
        <fullName evidence="6">Indole-3-acetic acid-amido synthetase GH3.17-like</fullName>
    </submittedName>
</protein>
<evidence type="ECO:0000256" key="1">
    <source>
        <dbReference type="ARBA" id="ARBA00008068"/>
    </source>
</evidence>
<dbReference type="RefSeq" id="XP_071923114.1">
    <property type="nucleotide sequence ID" value="XM_072067013.1"/>
</dbReference>
<dbReference type="PANTHER" id="PTHR31901">
    <property type="entry name" value="GH3 DOMAIN-CONTAINING PROTEIN"/>
    <property type="match status" value="1"/>
</dbReference>
<evidence type="ECO:0000256" key="2">
    <source>
        <dbReference type="ARBA" id="ARBA00022598"/>
    </source>
</evidence>
<name>A0ABM4VU97_COFAR</name>
<keyword evidence="2" id="KW-0436">Ligase</keyword>
<gene>
    <name evidence="6" type="primary">LOC113711322</name>
</gene>
<dbReference type="InterPro" id="IPR004993">
    <property type="entry name" value="GH3"/>
</dbReference>
<evidence type="ECO:0000259" key="4">
    <source>
        <dbReference type="Pfam" id="PF23572"/>
    </source>
</evidence>
<accession>A0ABM4VU97</accession>
<dbReference type="GeneID" id="113711322"/>
<organism evidence="5 6">
    <name type="scientific">Coffea arabica</name>
    <name type="common">Arabian coffee</name>
    <dbReference type="NCBI Taxonomy" id="13443"/>
    <lineage>
        <taxon>Eukaryota</taxon>
        <taxon>Viridiplantae</taxon>
        <taxon>Streptophyta</taxon>
        <taxon>Embryophyta</taxon>
        <taxon>Tracheophyta</taxon>
        <taxon>Spermatophyta</taxon>
        <taxon>Magnoliopsida</taxon>
        <taxon>eudicotyledons</taxon>
        <taxon>Gunneridae</taxon>
        <taxon>Pentapetalae</taxon>
        <taxon>asterids</taxon>
        <taxon>lamiids</taxon>
        <taxon>Gentianales</taxon>
        <taxon>Rubiaceae</taxon>
        <taxon>Ixoroideae</taxon>
        <taxon>Gardenieae complex</taxon>
        <taxon>Bertiereae - Coffeeae clade</taxon>
        <taxon>Coffeeae</taxon>
        <taxon>Coffea</taxon>
    </lineage>
</organism>
<evidence type="ECO:0000259" key="3">
    <source>
        <dbReference type="Pfam" id="PF23571"/>
    </source>
</evidence>
<dbReference type="Pfam" id="PF23572">
    <property type="entry name" value="GH3_C"/>
    <property type="match status" value="1"/>
</dbReference>
<feature type="domain" description="GH3 middle" evidence="3">
    <location>
        <begin position="403"/>
        <end position="485"/>
    </location>
</feature>
<sequence length="647" mass="73276">MVMVDSMRLWQLGELETSVAVAAQIIHGRGADGEAVDERLWSRPFPLTSARSSSEWPRLLPSRLRMLPTFDPRDTEAGSSILEDITSNAGHIQEQVLEEILTKNASTDYLKDFLNGHSDKGLFKDKVPVVDYEDIKIYIDRIALDGEPSRILTNESITELLKSLGTSGGKQKWIPKTTEEGERRAFFFCLLATVQNRYLHGLNDGKALSFVLISPDTHTPGGLVLRTTTASEIKNRKDRYPQVILCEDTNQSLYSQLLCGLVQRDAIASIGTFFASGLLRIIKFFEEHWQEMSSNIRTGQMSDWITDPNCKRAVSLILSKQMPDLADSIDLVCQEKSWEGIIKKIKPRTKYVMAIITRSMAQYIPALEFYTGGLPLVSSVYGSSEAFCGINMKPLCSPYDVSYTFIPNMAYYEFLPIDNHQDPNCTNRKDAHLKDHIVDLANVKIGQHYELLVMTFTGLYRYGMRDIVLVTGFHNSTPQFKFGQRTNVVLSIHTDKTTEQDLQKAVAMAIQILEPLGFFLLDYSSYDDTSSIPGHYVLFWELQLRSNDDIPELDQVKMEKCCSLVEQSLDLEYKMLRNQSISTIGPLEIRVVKQGTFNVLMDFYVSQGTSLNQYKTPKNIKSEKAIEILDSRVVGKFYSREVPNQDS</sequence>
<evidence type="ECO:0000313" key="6">
    <source>
        <dbReference type="RefSeq" id="XP_071923114.1"/>
    </source>
</evidence>
<feature type="domain" description="GH3 C-terminal" evidence="4">
    <location>
        <begin position="500"/>
        <end position="623"/>
    </location>
</feature>
<dbReference type="PANTHER" id="PTHR31901:SF33">
    <property type="entry name" value="INDOLE-3-ACETIC ACID-AMIDO SYNTHETASE GH3.17"/>
    <property type="match status" value="1"/>
</dbReference>
<comment type="similarity">
    <text evidence="1">Belongs to the IAA-amido conjugating enzyme family.</text>
</comment>
<dbReference type="Pfam" id="PF23571">
    <property type="entry name" value="GH3_M"/>
    <property type="match status" value="1"/>
</dbReference>
<keyword evidence="5" id="KW-1185">Reference proteome</keyword>
<proteinExistence type="inferred from homology"/>
<dbReference type="Proteomes" id="UP001652660">
    <property type="component" value="Chromosome 10e"/>
</dbReference>
<dbReference type="InterPro" id="IPR055378">
    <property type="entry name" value="GH3_C"/>
</dbReference>
<evidence type="ECO:0000313" key="5">
    <source>
        <dbReference type="Proteomes" id="UP001652660"/>
    </source>
</evidence>